<reference evidence="3 4" key="1">
    <citation type="submission" date="2018-03" db="EMBL/GenBank/DDBJ databases">
        <title>Diverse roseophage infecting Ruegeria pomeroyi DSS-3.</title>
        <authorList>
            <person name="Zhan Y."/>
            <person name="Chen F."/>
            <person name="Wommack E."/>
            <person name="Nasko D."/>
        </authorList>
    </citation>
    <scope>NUCLEOTIDE SEQUENCE [LARGE SCALE GENOMIC DNA]</scope>
</reference>
<sequence>MIVEISEETAKEFFSFLVNRNAELEESNRHLQQEKEDALAETTHYERQYEIEKERADKVTNQNTLQFEEMMNLIDPNFVNHKKIDCIKYVRTITRCGLKEAKDFFEQVWTPAIRAAQSARDSGREVDLTAAREQLKELFNG</sequence>
<accession>A0A2Z4QGI8</accession>
<evidence type="ECO:0000313" key="3">
    <source>
        <dbReference type="EMBL" id="AWY09365.1"/>
    </source>
</evidence>
<protein>
    <recommendedName>
        <fullName evidence="2">Large ribosomal subunit protein bL12 C-terminal domain-containing protein</fullName>
    </recommendedName>
</protein>
<dbReference type="Proteomes" id="UP000250784">
    <property type="component" value="Segment"/>
</dbReference>
<dbReference type="SUPFAM" id="SSF54736">
    <property type="entry name" value="ClpS-like"/>
    <property type="match status" value="1"/>
</dbReference>
<keyword evidence="1" id="KW-0175">Coiled coil</keyword>
<dbReference type="GO" id="GO:0003735">
    <property type="term" value="F:structural constituent of ribosome"/>
    <property type="evidence" value="ECO:0007669"/>
    <property type="project" value="InterPro"/>
</dbReference>
<gene>
    <name evidence="3" type="ORF">vBRpoPV13_08</name>
</gene>
<dbReference type="Pfam" id="PF00542">
    <property type="entry name" value="Ribosomal_L12"/>
    <property type="match status" value="1"/>
</dbReference>
<name>A0A2Z4QGI8_9CAUD</name>
<evidence type="ECO:0000256" key="1">
    <source>
        <dbReference type="SAM" id="Coils"/>
    </source>
</evidence>
<dbReference type="InterPro" id="IPR014719">
    <property type="entry name" value="Ribosomal_bL12_C/ClpS-like"/>
</dbReference>
<evidence type="ECO:0000259" key="2">
    <source>
        <dbReference type="Pfam" id="PF00542"/>
    </source>
</evidence>
<dbReference type="InterPro" id="IPR013823">
    <property type="entry name" value="Ribosomal_bL12_C"/>
</dbReference>
<keyword evidence="4" id="KW-1185">Reference proteome</keyword>
<feature type="coiled-coil region" evidence="1">
    <location>
        <begin position="14"/>
        <end position="48"/>
    </location>
</feature>
<evidence type="ECO:0000313" key="4">
    <source>
        <dbReference type="Proteomes" id="UP000250784"/>
    </source>
</evidence>
<proteinExistence type="predicted"/>
<organism evidence="3 4">
    <name type="scientific">Ruegeria phage vB_RpoP-V13</name>
    <dbReference type="NCBI Taxonomy" id="2218612"/>
    <lineage>
        <taxon>Viruses</taxon>
        <taxon>Duplodnaviria</taxon>
        <taxon>Heunggongvirae</taxon>
        <taxon>Uroviricota</taxon>
        <taxon>Caudoviricetes</taxon>
        <taxon>Schitoviridae</taxon>
        <taxon>Rhodovirinae</taxon>
        <taxon>Pomeroyivirus</taxon>
        <taxon>Pomeroyivirus V13</taxon>
    </lineage>
</organism>
<dbReference type="Gene3D" id="3.30.1390.10">
    <property type="match status" value="1"/>
</dbReference>
<feature type="domain" description="Large ribosomal subunit protein bL12 C-terminal" evidence="2">
    <location>
        <begin position="79"/>
        <end position="108"/>
    </location>
</feature>
<dbReference type="EMBL" id="MH015256">
    <property type="protein sequence ID" value="AWY09365.1"/>
    <property type="molecule type" value="Genomic_DNA"/>
</dbReference>